<reference evidence="1" key="1">
    <citation type="journal article" date="2023" name="Science">
        <title>Genome structures resolve the early diversification of teleost fishes.</title>
        <authorList>
            <person name="Parey E."/>
            <person name="Louis A."/>
            <person name="Montfort J."/>
            <person name="Bouchez O."/>
            <person name="Roques C."/>
            <person name="Iampietro C."/>
            <person name="Lluch J."/>
            <person name="Castinel A."/>
            <person name="Donnadieu C."/>
            <person name="Desvignes T."/>
            <person name="Floi Bucao C."/>
            <person name="Jouanno E."/>
            <person name="Wen M."/>
            <person name="Mejri S."/>
            <person name="Dirks R."/>
            <person name="Jansen H."/>
            <person name="Henkel C."/>
            <person name="Chen W.J."/>
            <person name="Zahm M."/>
            <person name="Cabau C."/>
            <person name="Klopp C."/>
            <person name="Thompson A.W."/>
            <person name="Robinson-Rechavi M."/>
            <person name="Braasch I."/>
            <person name="Lecointre G."/>
            <person name="Bobe J."/>
            <person name="Postlethwait J.H."/>
            <person name="Berthelot C."/>
            <person name="Roest Crollius H."/>
            <person name="Guiguen Y."/>
        </authorList>
    </citation>
    <scope>NUCLEOTIDE SEQUENCE</scope>
    <source>
        <strain evidence="1">NC1722</strain>
    </source>
</reference>
<organism evidence="1 2">
    <name type="scientific">Aldrovandia affinis</name>
    <dbReference type="NCBI Taxonomy" id="143900"/>
    <lineage>
        <taxon>Eukaryota</taxon>
        <taxon>Metazoa</taxon>
        <taxon>Chordata</taxon>
        <taxon>Craniata</taxon>
        <taxon>Vertebrata</taxon>
        <taxon>Euteleostomi</taxon>
        <taxon>Actinopterygii</taxon>
        <taxon>Neopterygii</taxon>
        <taxon>Teleostei</taxon>
        <taxon>Notacanthiformes</taxon>
        <taxon>Halosauridae</taxon>
        <taxon>Aldrovandia</taxon>
    </lineage>
</organism>
<evidence type="ECO:0000313" key="2">
    <source>
        <dbReference type="Proteomes" id="UP001221898"/>
    </source>
</evidence>
<proteinExistence type="predicted"/>
<evidence type="ECO:0000313" key="1">
    <source>
        <dbReference type="EMBL" id="KAJ8412484.1"/>
    </source>
</evidence>
<name>A0AAD7WY40_9TELE</name>
<sequence>MQAGYFDLIGCNLSLQLFPKDTSILKTEHKQEWSFSTTPSLPAPVRVLLIFPSRASAMRGIKRDYGVQIEALVVIIRKA</sequence>
<keyword evidence="2" id="KW-1185">Reference proteome</keyword>
<dbReference type="AlphaFoldDB" id="A0AAD7WY40"/>
<protein>
    <submittedName>
        <fullName evidence="1">Uncharacterized protein</fullName>
    </submittedName>
</protein>
<accession>A0AAD7WY40</accession>
<comment type="caution">
    <text evidence="1">The sequence shown here is derived from an EMBL/GenBank/DDBJ whole genome shotgun (WGS) entry which is preliminary data.</text>
</comment>
<dbReference type="Proteomes" id="UP001221898">
    <property type="component" value="Unassembled WGS sequence"/>
</dbReference>
<dbReference type="EMBL" id="JAINUG010000019">
    <property type="protein sequence ID" value="KAJ8412484.1"/>
    <property type="molecule type" value="Genomic_DNA"/>
</dbReference>
<gene>
    <name evidence="1" type="ORF">AAFF_G00128200</name>
</gene>